<dbReference type="PANTHER" id="PTHR33841:SF1">
    <property type="entry name" value="DNA METHYLTRANSFERASE A"/>
    <property type="match status" value="1"/>
</dbReference>
<organism evidence="8 9">
    <name type="scientific">Bacillus salipaludis</name>
    <dbReference type="NCBI Taxonomy" id="2547811"/>
    <lineage>
        <taxon>Bacteria</taxon>
        <taxon>Bacillati</taxon>
        <taxon>Bacillota</taxon>
        <taxon>Bacilli</taxon>
        <taxon>Bacillales</taxon>
        <taxon>Bacillaceae</taxon>
        <taxon>Bacillus</taxon>
    </lineage>
</organism>
<keyword evidence="3 8" id="KW-0808">Transferase</keyword>
<dbReference type="AlphaFoldDB" id="A0AA90R855"/>
<evidence type="ECO:0000256" key="1">
    <source>
        <dbReference type="ARBA" id="ARBA00011900"/>
    </source>
</evidence>
<dbReference type="RefSeq" id="WP_308913486.1">
    <property type="nucleotide sequence ID" value="NZ_JAVGVR010000001.1"/>
</dbReference>
<evidence type="ECO:0000256" key="3">
    <source>
        <dbReference type="ARBA" id="ARBA00022679"/>
    </source>
</evidence>
<dbReference type="InterPro" id="IPR050953">
    <property type="entry name" value="N4_N6_ade-DNA_methylase"/>
</dbReference>
<dbReference type="PANTHER" id="PTHR33841">
    <property type="entry name" value="DNA METHYLTRANSFERASE YEEA-RELATED"/>
    <property type="match status" value="1"/>
</dbReference>
<dbReference type="InterPro" id="IPR002052">
    <property type="entry name" value="DNA_methylase_N6_adenine_CS"/>
</dbReference>
<accession>A0AA90R855</accession>
<keyword evidence="9" id="KW-1185">Reference proteome</keyword>
<dbReference type="EMBL" id="JAVGVR010000001">
    <property type="protein sequence ID" value="MDQ6598101.1"/>
    <property type="molecule type" value="Genomic_DNA"/>
</dbReference>
<dbReference type="NCBIfam" id="NF033452">
    <property type="entry name" value="BREX_1_MTaseX"/>
    <property type="match status" value="1"/>
</dbReference>
<protein>
    <recommendedName>
        <fullName evidence="1">site-specific DNA-methyltransferase (adenine-specific)</fullName>
        <ecNumber evidence="1">2.1.1.72</ecNumber>
    </recommendedName>
</protein>
<comment type="catalytic activity">
    <reaction evidence="5">
        <text>a 2'-deoxyadenosine in DNA + S-adenosyl-L-methionine = an N(6)-methyl-2'-deoxyadenosine in DNA + S-adenosyl-L-homocysteine + H(+)</text>
        <dbReference type="Rhea" id="RHEA:15197"/>
        <dbReference type="Rhea" id="RHEA-COMP:12418"/>
        <dbReference type="Rhea" id="RHEA-COMP:12419"/>
        <dbReference type="ChEBI" id="CHEBI:15378"/>
        <dbReference type="ChEBI" id="CHEBI:57856"/>
        <dbReference type="ChEBI" id="CHEBI:59789"/>
        <dbReference type="ChEBI" id="CHEBI:90615"/>
        <dbReference type="ChEBI" id="CHEBI:90616"/>
        <dbReference type="EC" id="2.1.1.72"/>
    </reaction>
</comment>
<evidence type="ECO:0000256" key="4">
    <source>
        <dbReference type="ARBA" id="ARBA00022691"/>
    </source>
</evidence>
<dbReference type="Proteomes" id="UP001178888">
    <property type="component" value="Unassembled WGS sequence"/>
</dbReference>
<dbReference type="InterPro" id="IPR047939">
    <property type="entry name" value="BREX_1_PglX"/>
</dbReference>
<comment type="caution">
    <text evidence="8">The sequence shown here is derived from an EMBL/GenBank/DDBJ whole genome shotgun (WGS) entry which is preliminary data.</text>
</comment>
<reference evidence="8" key="1">
    <citation type="submission" date="2023-08" db="EMBL/GenBank/DDBJ databases">
        <title>Nitrogen cycling bacteria in agricultural field soils.</title>
        <authorList>
            <person name="Jang J."/>
        </authorList>
    </citation>
    <scope>NUCLEOTIDE SEQUENCE</scope>
    <source>
        <strain evidence="8">PS3-36</strain>
    </source>
</reference>
<dbReference type="EC" id="2.1.1.72" evidence="1"/>
<feature type="coiled-coil region" evidence="6">
    <location>
        <begin position="1091"/>
        <end position="1149"/>
    </location>
</feature>
<dbReference type="GO" id="GO:0003676">
    <property type="term" value="F:nucleic acid binding"/>
    <property type="evidence" value="ECO:0007669"/>
    <property type="project" value="InterPro"/>
</dbReference>
<gene>
    <name evidence="8" type="primary">pglX</name>
    <name evidence="8" type="ORF">RCG21_17360</name>
</gene>
<dbReference type="InterPro" id="IPR011639">
    <property type="entry name" value="MethylTrfase_TaqI-like_dom"/>
</dbReference>
<dbReference type="GO" id="GO:0006304">
    <property type="term" value="P:DNA modification"/>
    <property type="evidence" value="ECO:0007669"/>
    <property type="project" value="InterPro"/>
</dbReference>
<feature type="coiled-coil region" evidence="6">
    <location>
        <begin position="391"/>
        <end position="418"/>
    </location>
</feature>
<feature type="domain" description="Type II methyltransferase M.TaqI-like" evidence="7">
    <location>
        <begin position="345"/>
        <end position="566"/>
    </location>
</feature>
<keyword evidence="6" id="KW-0175">Coiled coil</keyword>
<dbReference type="GO" id="GO:0009007">
    <property type="term" value="F:site-specific DNA-methyltransferase (adenine-specific) activity"/>
    <property type="evidence" value="ECO:0007669"/>
    <property type="project" value="UniProtKB-EC"/>
</dbReference>
<dbReference type="GO" id="GO:0032259">
    <property type="term" value="P:methylation"/>
    <property type="evidence" value="ECO:0007669"/>
    <property type="project" value="UniProtKB-KW"/>
</dbReference>
<evidence type="ECO:0000313" key="8">
    <source>
        <dbReference type="EMBL" id="MDQ6598101.1"/>
    </source>
</evidence>
<dbReference type="PROSITE" id="PS00092">
    <property type="entry name" value="N6_MTASE"/>
    <property type="match status" value="1"/>
</dbReference>
<dbReference type="Gene3D" id="3.40.50.150">
    <property type="entry name" value="Vaccinia Virus protein VP39"/>
    <property type="match status" value="1"/>
</dbReference>
<evidence type="ECO:0000259" key="7">
    <source>
        <dbReference type="Pfam" id="PF07669"/>
    </source>
</evidence>
<name>A0AA90R855_9BACI</name>
<keyword evidence="4" id="KW-0949">S-adenosyl-L-methionine</keyword>
<dbReference type="PRINTS" id="PR00507">
    <property type="entry name" value="N12N6MTFRASE"/>
</dbReference>
<keyword evidence="2 8" id="KW-0489">Methyltransferase</keyword>
<evidence type="ECO:0000256" key="2">
    <source>
        <dbReference type="ARBA" id="ARBA00022603"/>
    </source>
</evidence>
<evidence type="ECO:0000256" key="5">
    <source>
        <dbReference type="ARBA" id="ARBA00047942"/>
    </source>
</evidence>
<dbReference type="InterPro" id="IPR029063">
    <property type="entry name" value="SAM-dependent_MTases_sf"/>
</dbReference>
<dbReference type="Pfam" id="PF07669">
    <property type="entry name" value="Eco57I"/>
    <property type="match status" value="1"/>
</dbReference>
<sequence>MNKKALKEFAIYARNELRSQIALRAQAFGITSKGSPVLVTGTDYVEINNKKYPLTYKKGLQRLLKEIETKGYDNVIEEVAYTWFNRLIAIRYMEVHNYLPSRVRVLSSDTRGKVDPDILTEYQYTDLPVNKDEIASMLGQGNREESFRKLLIAQCNELSEVMPFLFEKIEDYSELLLPESMLYSDSLVNKLGKGLDDENFQHVEVIGWLYQYYISEKKDEVFAGLKKNRKITKENIPAATQLFTPHWIVRFMIENSLGQMWLESFPESGLNKVMKYYVEPAEQEHDVRLKLEELQNPNLSPEDITILDPACGSGHILVYAFDLLYKIYEERGYSIKDIPRLILEKNLYGIDIDDRAAQLASFALMMKAREKTKHIFRIVPEFNIISIKESNNILIDEASEIISENENEEREIKDLLSTFIDAKNFGSIIQLEKINFQKYLNKLSSLKRTGEFNLENFEVYEQLNKIELIIKQGRILSAQYNVVVTNPPYMGHKGMGSELSNYAKKYYKDSKTDLYSIFLERCNQFTCPNGFHAEINQHSWMFLSSFENLRKKILTNQTILSMIHLGPRAFEEIGGEVVQSTAFVLRNLPIQNYIGDYFKLTEYTKARNKEDAFISRKHNYHSNQLNFQGISGSPIAYWASATIYDHFKNDVKLEEIASPKSGMSTTDNDRFLRFWYEVNFNKIGFNSSSSQQAYDSKKKWFPYNKGGTYRRWYGNQEYLVNWENDGQEIKAAVVNNPKDPNTTHWSRRIFNYQYFFKECITWSALSSFYFSARYSPRGFIFDSKGASLFVENKDDLIYLLSFLQSKVARQFLAFLSPTLDFSVGQIKSLPLVDYKKIQADVNKLAQECIILAQKDWDSFETSWEFNKHPFMATQGLVQRMEGSYTQWKELAEKRFYQIQQNEEELNKIFINLYSLKDELIPEVPDDEVTVRLADRDRDARSFLSYCIGLMMGRYSLDVEGLAYAGGVWDTSKYKTFQPDSDGIIPLTDTEYFEDDVVARIQMLLVILFGQDTLAENLRWLAESLTMKANETPGERLRRYFFDEFYADHCKIYQKRPIYWLAESGPKKGFRALFYLHRYTPETLATMRFSYVQNLQEKLRQEQKRLEQDLLNPELSVAMKKRYDKQLSTIKAQQDELINFDKKLAELANQRIDLDLDDGVMLNYGNLQNILAKIK</sequence>
<evidence type="ECO:0000256" key="6">
    <source>
        <dbReference type="SAM" id="Coils"/>
    </source>
</evidence>
<dbReference type="SUPFAM" id="SSF53335">
    <property type="entry name" value="S-adenosyl-L-methionine-dependent methyltransferases"/>
    <property type="match status" value="1"/>
</dbReference>
<evidence type="ECO:0000313" key="9">
    <source>
        <dbReference type="Proteomes" id="UP001178888"/>
    </source>
</evidence>
<proteinExistence type="predicted"/>